<name>A0A0F9CDA3_9ZZZZ</name>
<feature type="non-terminal residue" evidence="1">
    <location>
        <position position="22"/>
    </location>
</feature>
<proteinExistence type="predicted"/>
<comment type="caution">
    <text evidence="1">The sequence shown here is derived from an EMBL/GenBank/DDBJ whole genome shotgun (WGS) entry which is preliminary data.</text>
</comment>
<accession>A0A0F9CDA3</accession>
<gene>
    <name evidence="1" type="ORF">LCGC14_2339380</name>
</gene>
<evidence type="ECO:0000313" key="1">
    <source>
        <dbReference type="EMBL" id="KKL47059.1"/>
    </source>
</evidence>
<sequence length="22" mass="2681">MEDLTREDWLKILTGANMRYKP</sequence>
<protein>
    <submittedName>
        <fullName evidence="1">Uncharacterized protein</fullName>
    </submittedName>
</protein>
<dbReference type="AlphaFoldDB" id="A0A0F9CDA3"/>
<reference evidence="1" key="1">
    <citation type="journal article" date="2015" name="Nature">
        <title>Complex archaea that bridge the gap between prokaryotes and eukaryotes.</title>
        <authorList>
            <person name="Spang A."/>
            <person name="Saw J.H."/>
            <person name="Jorgensen S.L."/>
            <person name="Zaremba-Niedzwiedzka K."/>
            <person name="Martijn J."/>
            <person name="Lind A.E."/>
            <person name="van Eijk R."/>
            <person name="Schleper C."/>
            <person name="Guy L."/>
            <person name="Ettema T.J."/>
        </authorList>
    </citation>
    <scope>NUCLEOTIDE SEQUENCE</scope>
</reference>
<organism evidence="1">
    <name type="scientific">marine sediment metagenome</name>
    <dbReference type="NCBI Taxonomy" id="412755"/>
    <lineage>
        <taxon>unclassified sequences</taxon>
        <taxon>metagenomes</taxon>
        <taxon>ecological metagenomes</taxon>
    </lineage>
</organism>
<dbReference type="EMBL" id="LAZR01033808">
    <property type="protein sequence ID" value="KKL47059.1"/>
    <property type="molecule type" value="Genomic_DNA"/>
</dbReference>